<keyword evidence="22" id="KW-1185">Reference proteome</keyword>
<reference evidence="21 22" key="1">
    <citation type="submission" date="2019-11" db="EMBL/GenBank/DDBJ databases">
        <title>Strigops habroptila (kakapo) genome, bStrHab1, primary haplotype, v2.</title>
        <authorList>
            <person name="Jarvis E.D."/>
            <person name="Howard J."/>
            <person name="Rhie A."/>
            <person name="Phillippy A."/>
            <person name="Korlach J."/>
            <person name="Digby A."/>
            <person name="Iorns D."/>
            <person name="Eason D."/>
            <person name="Robertson B."/>
            <person name="Raemaekers T."/>
            <person name="Howe K."/>
            <person name="Lewin H."/>
            <person name="Damas J."/>
            <person name="Hastie A."/>
            <person name="Tracey A."/>
            <person name="Chow W."/>
            <person name="Fedrigo O."/>
        </authorList>
    </citation>
    <scope>NUCLEOTIDE SEQUENCE [LARGE SCALE GENOMIC DNA]</scope>
</reference>
<evidence type="ECO:0000256" key="19">
    <source>
        <dbReference type="SAM" id="MobiDB-lite"/>
    </source>
</evidence>
<comment type="function">
    <text evidence="16">Force generating protein of respiratory cilia. Produces force towards the minus ends of microtubules. Dynein has ATPase activity; the force-producing power stroke is thought to occur on release of ADP. Involved in sperm motility; implicated in sperm flagellar assembly.</text>
</comment>
<dbReference type="Gene3D" id="3.20.180.20">
    <property type="entry name" value="Dynein heavy chain, N-terminal domain 2"/>
    <property type="match status" value="1"/>
</dbReference>
<dbReference type="Pfam" id="PF18199">
    <property type="entry name" value="Dynein_C"/>
    <property type="match status" value="1"/>
</dbReference>
<keyword evidence="15" id="KW-0966">Cell projection</keyword>
<evidence type="ECO:0000256" key="15">
    <source>
        <dbReference type="ARBA" id="ARBA00023273"/>
    </source>
</evidence>
<dbReference type="Pfam" id="PF12775">
    <property type="entry name" value="AAA_7"/>
    <property type="match status" value="1"/>
</dbReference>
<keyword evidence="14" id="KW-0206">Cytoskeleton</keyword>
<dbReference type="InterPro" id="IPR043157">
    <property type="entry name" value="Dynein_AAA1S"/>
</dbReference>
<dbReference type="Pfam" id="PF03028">
    <property type="entry name" value="Dynein_heavy"/>
    <property type="match status" value="1"/>
</dbReference>
<feature type="region of interest" description="Disordered" evidence="19">
    <location>
        <begin position="665"/>
        <end position="693"/>
    </location>
</feature>
<dbReference type="Pfam" id="PF18198">
    <property type="entry name" value="AAA_lid_11"/>
    <property type="match status" value="1"/>
</dbReference>
<keyword evidence="12" id="KW-0969">Cilium</keyword>
<evidence type="ECO:0000259" key="20">
    <source>
        <dbReference type="SMART" id="SM00382"/>
    </source>
</evidence>
<dbReference type="GO" id="GO:0045505">
    <property type="term" value="F:dynein intermediate chain binding"/>
    <property type="evidence" value="ECO:0007669"/>
    <property type="project" value="InterPro"/>
</dbReference>
<dbReference type="FunFam" id="1.10.8.710:FF:000004">
    <property type="entry name" value="Dynein axonemal heavy chain 6"/>
    <property type="match status" value="1"/>
</dbReference>
<dbReference type="InterPro" id="IPR004273">
    <property type="entry name" value="Dynein_heavy_D6_P-loop"/>
</dbReference>
<dbReference type="FunFam" id="3.40.50.300:FF:000362">
    <property type="entry name" value="Dynein, axonemal, heavy chain 6"/>
    <property type="match status" value="1"/>
</dbReference>
<evidence type="ECO:0000256" key="8">
    <source>
        <dbReference type="ARBA" id="ARBA00022786"/>
    </source>
</evidence>
<accession>A0A672VCX7</accession>
<dbReference type="FunFam" id="3.40.50.300:FF:005585">
    <property type="entry name" value="Predicted protein"/>
    <property type="match status" value="1"/>
</dbReference>
<dbReference type="FunFam" id="1.10.287.2620:FF:000002">
    <property type="entry name" value="Dynein heavy chain 2, axonemal"/>
    <property type="match status" value="1"/>
</dbReference>
<evidence type="ECO:0000256" key="17">
    <source>
        <dbReference type="ARBA" id="ARBA00069442"/>
    </source>
</evidence>
<dbReference type="Gene3D" id="3.10.490.20">
    <property type="match status" value="1"/>
</dbReference>
<keyword evidence="7" id="KW-0547">Nucleotide-binding</keyword>
<dbReference type="InterPro" id="IPR041658">
    <property type="entry name" value="AAA_lid_11"/>
</dbReference>
<keyword evidence="13" id="KW-0505">Motor protein</keyword>
<evidence type="ECO:0000256" key="12">
    <source>
        <dbReference type="ARBA" id="ARBA00023069"/>
    </source>
</evidence>
<evidence type="ECO:0000313" key="21">
    <source>
        <dbReference type="Ensembl" id="ENSSHBP00005025384.1"/>
    </source>
</evidence>
<comment type="subunit">
    <text evidence="3">Consists of at least two heavy chains and a number of intermediate and light chains.</text>
</comment>
<evidence type="ECO:0000256" key="11">
    <source>
        <dbReference type="ARBA" id="ARBA00023054"/>
    </source>
</evidence>
<dbReference type="Pfam" id="PF17857">
    <property type="entry name" value="AAA_lid_1"/>
    <property type="match status" value="1"/>
</dbReference>
<dbReference type="Pfam" id="PF08393">
    <property type="entry name" value="DHC_N2"/>
    <property type="match status" value="1"/>
</dbReference>
<dbReference type="FunFam" id="1.20.920.30:FF:000002">
    <property type="entry name" value="Dynein axonemal heavy chain 3"/>
    <property type="match status" value="1"/>
</dbReference>
<dbReference type="Gene3D" id="1.20.920.30">
    <property type="match status" value="1"/>
</dbReference>
<dbReference type="FunFam" id="3.40.50.300:FF:001112">
    <property type="entry name" value="Dynein heavy chain 12, axonemal"/>
    <property type="match status" value="1"/>
</dbReference>
<name>A0A672VCX7_STRHB</name>
<dbReference type="Gene3D" id="1.10.472.130">
    <property type="match status" value="1"/>
</dbReference>
<dbReference type="FunFam" id="3.10.490.20:FF:000001">
    <property type="entry name" value="dynein heavy chain 7, axonemal"/>
    <property type="match status" value="1"/>
</dbReference>
<dbReference type="FunFam" id="1.10.8.720:FF:000001">
    <property type="entry name" value="dynein heavy chain 7, axonemal"/>
    <property type="match status" value="1"/>
</dbReference>
<dbReference type="Gene3D" id="1.10.8.720">
    <property type="entry name" value="Region D6 of dynein motor"/>
    <property type="match status" value="1"/>
</dbReference>
<keyword evidence="10" id="KW-0243">Dynein</keyword>
<dbReference type="Proteomes" id="UP000472266">
    <property type="component" value="Chromosome 12"/>
</dbReference>
<dbReference type="Gene3D" id="1.20.58.1120">
    <property type="match status" value="1"/>
</dbReference>
<dbReference type="InterPro" id="IPR042219">
    <property type="entry name" value="AAA_lid_11_sf"/>
</dbReference>
<dbReference type="FunFam" id="1.20.140.100:FF:000004">
    <property type="entry name" value="Dynein axonemal heavy chain 6"/>
    <property type="match status" value="1"/>
</dbReference>
<dbReference type="InterPro" id="IPR042228">
    <property type="entry name" value="Dynein_linker_3"/>
</dbReference>
<evidence type="ECO:0000256" key="16">
    <source>
        <dbReference type="ARBA" id="ARBA00057074"/>
    </source>
</evidence>
<dbReference type="SUPFAM" id="SSF52540">
    <property type="entry name" value="P-loop containing nucleoside triphosphate hydrolases"/>
    <property type="match status" value="3"/>
</dbReference>
<dbReference type="Pfam" id="PF12780">
    <property type="entry name" value="AAA_8"/>
    <property type="match status" value="1"/>
</dbReference>
<dbReference type="InterPro" id="IPR013602">
    <property type="entry name" value="Dynein_heavy_linker"/>
</dbReference>
<dbReference type="FunFam" id="1.20.1270.280:FF:000001">
    <property type="entry name" value="dynein heavy chain 7, axonemal"/>
    <property type="match status" value="1"/>
</dbReference>
<comment type="similarity">
    <text evidence="2">Belongs to the dynein heavy chain family.</text>
</comment>
<sequence length="2950" mass="340720">KTIEIQIPFCFITKLSLRSINTIPLENYLFMKKCVQSNPIIPIQRQWLMSILALVPQSLMEGKDRKLLAEKLLEEIMNEYETSMRRYMVRSVLIKPDIKGLEDEEEAPLPSLPIGLDFSSPWRKRFFQAKSKILSKLHILHPTMKSLLDFGYAAFFDFLIVDFSSFRLKEPIDCESLKTDVSLSCSKAEEKILVTWYQRVINLFTQKEALNGVKLDQLDCFYNCVAVLMSNQVKDLLARTVEAFVKLFDPEDRNCPPLFKMELTLDDQKIEFYPSFLDLEEAILFIVNRIGQTLQNVRTVRSWLMGDTATLDTELPNHVLEWATSTLKKCIRDNLEGPKKYFEEYVEKYGWLVDGTAQARVERFEAEEHSFDEYTALIDEFFTHKKEILSLPEVAYFPMVYLNSEDLKQGLASNANAFAKVLMDRIVANYREENEKICREFEAIKERALKVPETTEEMVETVAYIKNVKAKDTKDLLLRIKCSQQLIYFLDTFLFDPEDIALNATVQLWPKRINSIFDEHDDLIEKSKRKKEQELMQKHEKLTMEVEKLMRSVAEFEEYSELDRMQQYVADVRTLQKHIQEADDTIAIINKEEALLEWKMSEFPALKILKTEIEPYQKLFHLILKWQRTEKRWMDGTFMELNGESMETEVDEFFREIHKMSRFFQQKQKKMQQEKDKTSQRKTVEEKRGEAKANPTIAMSRHWQQMSNIVGYDLTPGSGTTLRKVLKQNLEPYLEKFSTISVAATKEFSLEKAMHAMMETWDSIYFSTNLYRDTGVHILSAMDEIQTILDDQIMKTQTMRGSPFIKAFDTEIREWESRLIQIQDIIDEWLKVQAQWLYLEPIFSSEDIMQQMPEEGRLFQAVDRHWKDIMKHCAKDPKVLVVTSLVGLLEKLQNSNELLDKIMKGLNAYLEKKRLFFPRFFFLSNDEMLEILSETKDPLRVQPHLKKCFEGIAKLDFLPNLDIKAMYSSEGERVELISNISTSEARGAVEKWLIQVEDVMLKTIRDIIARSRMAYIETERKRWVLEWPGQVVLCVSQMFWTSEVHEVLRNGPEGLKDYYDTLQLQLNDIVELVRGKLSKQTRTTLGALVTIDVHARDVLKDMIESGVKCETDFQWLAQLRYYWQCENARVCIINCNVKYAYEYLGNSPRLVITPLTDRCYRTLIGAFYLNLGGAPEGPAGTGKTETTKDLAKALAVQCVVFNCSDGLDYLAMGKFFKGLASSGAWACFDEFNRIELEVLSVVAQQILCIQRAIQMKLETFVFEGTELKLNPNCFVAITMNPGYAGRSELPDNLKVLFRTVAMMVPNYALIAEISLYSYGFFNAKSLSVKIVMTYRLCSEQLSSQYHYDYGMRAVKAVLVAAGNLKLKFPTEDEDILLLRSMKDVNEPKFLSHDIPLFMGITSDLFPGIELPEADYADFLECANECCIRHNAQPVKTFLEKMIQTYEMMIVRHGFMLVGEPFSGKTKILHVLADTLSLMKERGYGEEEKVIFRTVNPKSITMGQLFGQFDVVSHEWTDGIVANTFREFALSETPERKWVIFDGPIDTLWIESMNTVLDDNKKLCLMSGEIIQMSLQMSLIFETMDLSQASPATVSRCGMIYLEPSQLGWKPLVASWLNKLPEPLNLKEHRDLLQGLFDWLIPPALRLRQKQCKLIHSCYLILFKNIFFSLKISFWSIGGTCDGDSRIIFDNFLRETLAGKSETNPVPESVGKWECFFEEKGLVYDYMYELKGRGSWVHWNTLIKNANFDDKNVKIEDVIIPTMDTVRYTFLLELFIAHGKPLLLVGPTGTGKSVYVKGKLMHNLEKERYFPFFINFSARTSANQTQNIIMARLDKRRKGVFGPPLGKKCIIFVDDMNMPALEKYGAQPPIELLRQFCDHGFWYDLKDTSKITLVDVQLLAAMGPPGGGRNPVTPRFLRHFNVCAINSFSDETMIRIFSTAVAFYLRSNEFPTEYFSIGNQIVTATLEVYKKAIQNLLPTPTKSHYTFNLRDFARVIHGCLLIKRTSVENKRVMIRLFVHEVFRVFYDRLVEDSDRAWLFNLMKGIVKEHFKEAFDSVFEHLTQGNTPVTEESMRSLFFGDYMIPELEGDERRYVEIPSVQQFGDVVEQCLDEYNQTHKSRMNLVVFRYMLEHLSRISRILKQSGGNALLIGMGGSGRQSLARLAGFMAKMCVFQPEISKTYGTNEWREDLKVSIISHFPFSNKSKILKKRLRYLNDHFTYNLYCNVCRSLFEKDKLLFSFLLCCNVLMARNEIEHHEFMFLLTGGVGLKNIYKNPDPSWLSDKSWDELCRASEIPYIKDAVKHAVMFILMVCVYFFYQIVPAITTFVTNNLGKKFVEPPPFDLAKSYLDSHSTVPLIFVLSPGADPMTSLLKLANDREMVGDKFQSISLGQGQGPIATKMIEEGMEEGTWVCLQNCHLAVSWMPMLEKICEEFSNERCHPDFRLWLTSYPSPKFPVTILQNGVKMTNEPPTGLRLNLLQSFLSDPISDPAFFAGCPEKELVWEKLLFGVCFFHALVQERRKFGPLGWNIPYGFNESDLRISIRQLQLFINEYSEVPFEAISYLTGECNYGGRVTDDWDRRLLLTMLDDFYNPDIIENPRYTFSPSGQYFAPPKGTYEDYIEFIKHLPFSQHPEVFGLHENVDISKDLQQTKILFESLLLTQGKGTQGTSGGGDSTLYEIADDILNKLPNDFDIESCLNKYPVRYEESMNTVLVQEMERFNNLIRTIRVTLINLKKAIKGLVVMDAELEALCSSLLIGRVPEKWANHSYPSLKPLGSYIVDFLERVRFLQDWYELGKPVVFWLSGFYFTQAFLTGAMQNYARKHKIPIDLLGYEFQVIPQDTADTPPEDGVYIHGLFLDGARWDRTKGMLAEQYPKLLFDAMPIIWIKPTVKSEIKKSNAYVCPLYKTSERKGVLSTTGHSTNFVIALTLNTDKAVQHWIKRGVALLCQLDD</sequence>
<dbReference type="Gene3D" id="3.40.50.300">
    <property type="entry name" value="P-loop containing nucleotide triphosphate hydrolases"/>
    <property type="match status" value="4"/>
</dbReference>
<keyword evidence="8" id="KW-0833">Ubl conjugation pathway</keyword>
<dbReference type="Gene3D" id="1.10.8.710">
    <property type="match status" value="1"/>
</dbReference>
<dbReference type="InterPro" id="IPR027417">
    <property type="entry name" value="P-loop_NTPase"/>
</dbReference>
<dbReference type="GO" id="GO:0008569">
    <property type="term" value="F:minus-end-directed microtubule motor activity"/>
    <property type="evidence" value="ECO:0007669"/>
    <property type="project" value="InterPro"/>
</dbReference>
<evidence type="ECO:0000256" key="9">
    <source>
        <dbReference type="ARBA" id="ARBA00022840"/>
    </source>
</evidence>
<evidence type="ECO:0000256" key="10">
    <source>
        <dbReference type="ARBA" id="ARBA00023017"/>
    </source>
</evidence>
<dbReference type="GO" id="GO:0005524">
    <property type="term" value="F:ATP binding"/>
    <property type="evidence" value="ECO:0007669"/>
    <property type="project" value="UniProtKB-KW"/>
</dbReference>
<dbReference type="InterPro" id="IPR042222">
    <property type="entry name" value="Dynein_2_N"/>
</dbReference>
<dbReference type="InterPro" id="IPR003593">
    <property type="entry name" value="AAA+_ATPase"/>
</dbReference>
<evidence type="ECO:0000256" key="3">
    <source>
        <dbReference type="ARBA" id="ARBA00011655"/>
    </source>
</evidence>
<keyword evidence="4" id="KW-0963">Cytoplasm</keyword>
<dbReference type="Ensembl" id="ENSSHBT00005030201.1">
    <property type="protein sequence ID" value="ENSSHBP00005025384.1"/>
    <property type="gene ID" value="ENSSHBG00005021015.1"/>
</dbReference>
<dbReference type="FunFam" id="3.20.180.20:FF:000003">
    <property type="entry name" value="Dynein heavy chain 12, axonemal"/>
    <property type="match status" value="1"/>
</dbReference>
<dbReference type="InterPro" id="IPR043160">
    <property type="entry name" value="Dynein_C_barrel"/>
</dbReference>
<dbReference type="InterPro" id="IPR041589">
    <property type="entry name" value="DNAH3_AAA_lid_1"/>
</dbReference>
<dbReference type="GO" id="GO:0003341">
    <property type="term" value="P:cilium movement"/>
    <property type="evidence" value="ECO:0007669"/>
    <property type="project" value="UniProtKB-ARBA"/>
</dbReference>
<dbReference type="FunFam" id="3.40.50.300:FF:000044">
    <property type="entry name" value="Dynein heavy chain 5, axonemal"/>
    <property type="match status" value="1"/>
</dbReference>
<dbReference type="InterPro" id="IPR041228">
    <property type="entry name" value="Dynein_C"/>
</dbReference>
<dbReference type="PANTHER" id="PTHR22878">
    <property type="entry name" value="DYNEIN HEAVY CHAIN 6, AXONEMAL-LIKE-RELATED"/>
    <property type="match status" value="1"/>
</dbReference>
<feature type="domain" description="AAA+ ATPase" evidence="20">
    <location>
        <begin position="1450"/>
        <end position="1589"/>
    </location>
</feature>
<keyword evidence="5" id="KW-0493">Microtubule</keyword>
<comment type="subcellular location">
    <subcellularLocation>
        <location evidence="1">Cytoplasm</location>
        <location evidence="1">Cytoskeleton</location>
        <location evidence="1">Cilium axoneme</location>
    </subcellularLocation>
</comment>
<dbReference type="GO" id="GO:0005930">
    <property type="term" value="C:axoneme"/>
    <property type="evidence" value="ECO:0007669"/>
    <property type="project" value="UniProtKB-SubCell"/>
</dbReference>
<dbReference type="CDD" id="cd00009">
    <property type="entry name" value="AAA"/>
    <property type="match status" value="1"/>
</dbReference>
<gene>
    <name evidence="21" type="primary">DNAH12</name>
</gene>
<evidence type="ECO:0000256" key="1">
    <source>
        <dbReference type="ARBA" id="ARBA00004430"/>
    </source>
</evidence>
<dbReference type="SMART" id="SM00382">
    <property type="entry name" value="AAA"/>
    <property type="match status" value="3"/>
</dbReference>
<evidence type="ECO:0000313" key="22">
    <source>
        <dbReference type="Proteomes" id="UP000472266"/>
    </source>
</evidence>
<dbReference type="Gene3D" id="1.20.140.100">
    <property type="entry name" value="Dynein heavy chain, N-terminal domain 2"/>
    <property type="match status" value="1"/>
</dbReference>
<evidence type="ECO:0000256" key="4">
    <source>
        <dbReference type="ARBA" id="ARBA00022490"/>
    </source>
</evidence>
<feature type="coiled-coil region" evidence="18">
    <location>
        <begin position="532"/>
        <end position="592"/>
    </location>
</feature>
<dbReference type="Gene3D" id="1.20.1270.280">
    <property type="match status" value="1"/>
</dbReference>
<keyword evidence="6" id="KW-0677">Repeat</keyword>
<evidence type="ECO:0000256" key="18">
    <source>
        <dbReference type="SAM" id="Coils"/>
    </source>
</evidence>
<dbReference type="Gene3D" id="1.10.287.2620">
    <property type="match status" value="1"/>
</dbReference>
<proteinExistence type="inferred from homology"/>
<dbReference type="Pfam" id="PF17852">
    <property type="entry name" value="Dynein_AAA_lid"/>
    <property type="match status" value="1"/>
</dbReference>
<reference evidence="21" key="3">
    <citation type="submission" date="2025-09" db="UniProtKB">
        <authorList>
            <consortium name="Ensembl"/>
        </authorList>
    </citation>
    <scope>IDENTIFICATION</scope>
</reference>
<evidence type="ECO:0000256" key="7">
    <source>
        <dbReference type="ARBA" id="ARBA00022741"/>
    </source>
</evidence>
<feature type="domain" description="AAA+ ATPase" evidence="20">
    <location>
        <begin position="1169"/>
        <end position="1308"/>
    </location>
</feature>
<dbReference type="InterPro" id="IPR026983">
    <property type="entry name" value="DHC"/>
</dbReference>
<dbReference type="GO" id="GO:0005874">
    <property type="term" value="C:microtubule"/>
    <property type="evidence" value="ECO:0007669"/>
    <property type="project" value="UniProtKB-KW"/>
</dbReference>
<feature type="domain" description="AAA+ ATPase" evidence="20">
    <location>
        <begin position="1777"/>
        <end position="1925"/>
    </location>
</feature>
<organism evidence="21 22">
    <name type="scientific">Strigops habroptila</name>
    <name type="common">Kakapo</name>
    <dbReference type="NCBI Taxonomy" id="2489341"/>
    <lineage>
        <taxon>Eukaryota</taxon>
        <taxon>Metazoa</taxon>
        <taxon>Chordata</taxon>
        <taxon>Craniata</taxon>
        <taxon>Vertebrata</taxon>
        <taxon>Euteleostomi</taxon>
        <taxon>Archelosauria</taxon>
        <taxon>Archosauria</taxon>
        <taxon>Dinosauria</taxon>
        <taxon>Saurischia</taxon>
        <taxon>Theropoda</taxon>
        <taxon>Coelurosauria</taxon>
        <taxon>Aves</taxon>
        <taxon>Neognathae</taxon>
        <taxon>Neoaves</taxon>
        <taxon>Telluraves</taxon>
        <taxon>Australaves</taxon>
        <taxon>Psittaciformes</taxon>
        <taxon>Psittacidae</taxon>
        <taxon>Strigops</taxon>
    </lineage>
</organism>
<dbReference type="GO" id="GO:0051959">
    <property type="term" value="F:dynein light intermediate chain binding"/>
    <property type="evidence" value="ECO:0007669"/>
    <property type="project" value="InterPro"/>
</dbReference>
<keyword evidence="11 18" id="KW-0175">Coiled coil</keyword>
<dbReference type="GeneTree" id="ENSGT00940000154280"/>
<dbReference type="InterPro" id="IPR041466">
    <property type="entry name" value="Dynein_AAA5_ext"/>
</dbReference>
<dbReference type="GO" id="GO:0030286">
    <property type="term" value="C:dynein complex"/>
    <property type="evidence" value="ECO:0007669"/>
    <property type="project" value="UniProtKB-KW"/>
</dbReference>
<evidence type="ECO:0000256" key="13">
    <source>
        <dbReference type="ARBA" id="ARBA00023175"/>
    </source>
</evidence>
<dbReference type="PANTHER" id="PTHR22878:SF70">
    <property type="entry name" value="DYNEIN HEAVY CHAIN 2, AXONEMAL"/>
    <property type="match status" value="1"/>
</dbReference>
<evidence type="ECO:0000256" key="14">
    <source>
        <dbReference type="ARBA" id="ARBA00023212"/>
    </source>
</evidence>
<feature type="compositionally biased region" description="Basic and acidic residues" evidence="19">
    <location>
        <begin position="671"/>
        <end position="691"/>
    </location>
</feature>
<evidence type="ECO:0000256" key="5">
    <source>
        <dbReference type="ARBA" id="ARBA00022701"/>
    </source>
</evidence>
<dbReference type="FunFam" id="1.20.58.1120:FF:000005">
    <property type="entry name" value="Dynein, axonemal, heavy chain 12"/>
    <property type="match status" value="1"/>
</dbReference>
<dbReference type="InterPro" id="IPR035699">
    <property type="entry name" value="AAA_6"/>
</dbReference>
<reference evidence="21" key="2">
    <citation type="submission" date="2025-08" db="UniProtKB">
        <authorList>
            <consortium name="Ensembl"/>
        </authorList>
    </citation>
    <scope>IDENTIFICATION</scope>
</reference>
<evidence type="ECO:0000256" key="6">
    <source>
        <dbReference type="ARBA" id="ARBA00022737"/>
    </source>
</evidence>
<dbReference type="Pfam" id="PF12774">
    <property type="entry name" value="AAA_6"/>
    <property type="match status" value="1"/>
</dbReference>
<protein>
    <recommendedName>
        <fullName evidence="17">Dynein axonemal heavy chain 12</fullName>
    </recommendedName>
</protein>
<keyword evidence="9" id="KW-0067">ATP-binding</keyword>
<evidence type="ECO:0000256" key="2">
    <source>
        <dbReference type="ARBA" id="ARBA00008887"/>
    </source>
</evidence>
<dbReference type="InterPro" id="IPR024317">
    <property type="entry name" value="Dynein_heavy_chain_D4_dom"/>
</dbReference>